<keyword evidence="4" id="KW-1185">Reference proteome</keyword>
<dbReference type="SUPFAM" id="SSF51735">
    <property type="entry name" value="NAD(P)-binding Rossmann-fold domains"/>
    <property type="match status" value="1"/>
</dbReference>
<evidence type="ECO:0000313" key="3">
    <source>
        <dbReference type="EMBL" id="MBT1704319.1"/>
    </source>
</evidence>
<dbReference type="PANTHER" id="PTHR48107">
    <property type="entry name" value="NADPH-DEPENDENT ALDEHYDE REDUCTASE-LIKE PROTEIN, CHLOROPLASTIC-RELATED"/>
    <property type="match status" value="1"/>
</dbReference>
<evidence type="ECO:0000256" key="1">
    <source>
        <dbReference type="ARBA" id="ARBA00006484"/>
    </source>
</evidence>
<dbReference type="PRINTS" id="PR00080">
    <property type="entry name" value="SDRFAMILY"/>
</dbReference>
<dbReference type="Gene3D" id="3.40.50.720">
    <property type="entry name" value="NAD(P)-binding Rossmann-like Domain"/>
    <property type="match status" value="1"/>
</dbReference>
<dbReference type="PROSITE" id="PS00061">
    <property type="entry name" value="ADH_SHORT"/>
    <property type="match status" value="1"/>
</dbReference>
<sequence>MKKVILITGASRGIGAEAALLASRKGYHVCLNYCSNKEAADSVIKTIEDEGGSGIAIQADISKEDEVDLLFSTMDRKFGRLDALVNNAGILESQMELTEMSAARIKKIFETNVFGSFYCTQRAITRMALKHGGTGGSIVNVSSVASRTGSPFEYIDYASSKGAIDTFTIGLSKEIASQGIRVNAVRPGFIYTDIHACGGDADRVDKLRDHIPMKRGGYPEEVAAAILWLLSEEASYVSGSFIEIAGGR</sequence>
<evidence type="ECO:0000256" key="2">
    <source>
        <dbReference type="ARBA" id="ARBA00023002"/>
    </source>
</evidence>
<dbReference type="InterPro" id="IPR020904">
    <property type="entry name" value="Sc_DH/Rdtase_CS"/>
</dbReference>
<dbReference type="InterPro" id="IPR002347">
    <property type="entry name" value="SDR_fam"/>
</dbReference>
<dbReference type="PANTHER" id="PTHR48107:SF7">
    <property type="entry name" value="RE15974P"/>
    <property type="match status" value="1"/>
</dbReference>
<dbReference type="RefSeq" id="WP_254154278.1">
    <property type="nucleotide sequence ID" value="NZ_JAHESD010000029.1"/>
</dbReference>
<protein>
    <submittedName>
        <fullName evidence="3">SDR family oxidoreductase</fullName>
    </submittedName>
</protein>
<dbReference type="Proteomes" id="UP000772618">
    <property type="component" value="Unassembled WGS sequence"/>
</dbReference>
<dbReference type="PRINTS" id="PR00081">
    <property type="entry name" value="GDHRDH"/>
</dbReference>
<proteinExistence type="inferred from homology"/>
<dbReference type="InterPro" id="IPR036291">
    <property type="entry name" value="NAD(P)-bd_dom_sf"/>
</dbReference>
<accession>A0ABS5VSA7</accession>
<organism evidence="3 4">
    <name type="scientific">Chryseosolibacter indicus</name>
    <dbReference type="NCBI Taxonomy" id="2782351"/>
    <lineage>
        <taxon>Bacteria</taxon>
        <taxon>Pseudomonadati</taxon>
        <taxon>Bacteroidota</taxon>
        <taxon>Cytophagia</taxon>
        <taxon>Cytophagales</taxon>
        <taxon>Chryseotaleaceae</taxon>
        <taxon>Chryseosolibacter</taxon>
    </lineage>
</organism>
<evidence type="ECO:0000313" key="4">
    <source>
        <dbReference type="Proteomes" id="UP000772618"/>
    </source>
</evidence>
<dbReference type="EMBL" id="JAHESD010000029">
    <property type="protein sequence ID" value="MBT1704319.1"/>
    <property type="molecule type" value="Genomic_DNA"/>
</dbReference>
<keyword evidence="2" id="KW-0560">Oxidoreductase</keyword>
<dbReference type="NCBIfam" id="NF004777">
    <property type="entry name" value="PRK06123.1"/>
    <property type="match status" value="1"/>
</dbReference>
<gene>
    <name evidence="3" type="ORF">KK060_13575</name>
</gene>
<reference evidence="3 4" key="1">
    <citation type="submission" date="2021-05" db="EMBL/GenBank/DDBJ databases">
        <title>A Polyphasic approach of four new species of the genus Ohtaekwangia: Ohtaekwangia histidinii sp. nov., Ohtaekwangia cretensis sp. nov., Ohtaekwangia indiensis sp. nov., Ohtaekwangia reichenbachii sp. nov. from diverse environment.</title>
        <authorList>
            <person name="Octaviana S."/>
        </authorList>
    </citation>
    <scope>NUCLEOTIDE SEQUENCE [LARGE SCALE GENOMIC DNA]</scope>
    <source>
        <strain evidence="3 4">PWU20</strain>
    </source>
</reference>
<name>A0ABS5VSA7_9BACT</name>
<dbReference type="Pfam" id="PF13561">
    <property type="entry name" value="adh_short_C2"/>
    <property type="match status" value="1"/>
</dbReference>
<comment type="caution">
    <text evidence="3">The sequence shown here is derived from an EMBL/GenBank/DDBJ whole genome shotgun (WGS) entry which is preliminary data.</text>
</comment>
<comment type="similarity">
    <text evidence="1">Belongs to the short-chain dehydrogenases/reductases (SDR) family.</text>
</comment>
<dbReference type="CDD" id="cd05233">
    <property type="entry name" value="SDR_c"/>
    <property type="match status" value="1"/>
</dbReference>